<keyword evidence="3 4" id="KW-0040">ANK repeat</keyword>
<dbReference type="PROSITE" id="PS50225">
    <property type="entry name" value="SOCS"/>
    <property type="match status" value="1"/>
</dbReference>
<dbReference type="PANTHER" id="PTHR24173">
    <property type="entry name" value="ANKYRIN REPEAT CONTAINING"/>
    <property type="match status" value="1"/>
</dbReference>
<dbReference type="PRINTS" id="PR01415">
    <property type="entry name" value="ANKYRIN"/>
</dbReference>
<feature type="domain" description="SOCS box" evidence="5">
    <location>
        <begin position="400"/>
        <end position="444"/>
    </location>
</feature>
<accession>A0A3Q3DRT5</accession>
<comment type="pathway">
    <text evidence="1">Protein modification; protein ubiquitination.</text>
</comment>
<dbReference type="Proteomes" id="UP000264820">
    <property type="component" value="Unplaced"/>
</dbReference>
<feature type="repeat" description="ANK" evidence="4">
    <location>
        <begin position="296"/>
        <end position="328"/>
    </location>
</feature>
<sequence>MSKDTFPYTSTSTSLRSLRLEQELQDWEEARRALAQRRALTRVPLPRAPSRPPPGPLRLQEVRAAPPQVRCRDAAIHNTFMCGDMKGVYAILRDPAMVNALMETVHEEMVWAPEMMWTMSCKVKQTSALRLASRHGHAACVEELLFRGAEVNADPGGSTALHDACAGGHAACVKLLLAHGADAQLLSADGNAPLHLCTLPLSLCAELLLDSGADVNVRTAESRLTPLHVAALRGLEAHVELLLSVGADVLATNLEGETALNAACARAEKPSEASRYQGVVRRLLDAGADPRTAGKKRHTPLHNACANCCPAIVELLLLYGAQADVRNCAGYTPLECLLQVLEDYLNQQPESVVRTLLNHGAMLRQCVISPATLEVILNSYPIVPPCDWIDDQGHLDFFKLVRERSGHPRSLQHLCRCALRRQLGSLCHSQVSRLDVPSSVKDYLLLHNDGTLH</sequence>
<keyword evidence="7" id="KW-1185">Reference proteome</keyword>
<dbReference type="Pfam" id="PF00023">
    <property type="entry name" value="Ank"/>
    <property type="match status" value="1"/>
</dbReference>
<feature type="repeat" description="ANK" evidence="4">
    <location>
        <begin position="156"/>
        <end position="188"/>
    </location>
</feature>
<name>A0A3Q3DRT5_HIPCM</name>
<evidence type="ECO:0000256" key="1">
    <source>
        <dbReference type="ARBA" id="ARBA00004906"/>
    </source>
</evidence>
<feature type="repeat" description="ANK" evidence="4">
    <location>
        <begin position="222"/>
        <end position="254"/>
    </location>
</feature>
<dbReference type="CDD" id="cd03723">
    <property type="entry name" value="SOCS_ASB4_ASB18"/>
    <property type="match status" value="1"/>
</dbReference>
<proteinExistence type="predicted"/>
<dbReference type="GO" id="GO:0035556">
    <property type="term" value="P:intracellular signal transduction"/>
    <property type="evidence" value="ECO:0007669"/>
    <property type="project" value="InterPro"/>
</dbReference>
<organism evidence="6 7">
    <name type="scientific">Hippocampus comes</name>
    <name type="common">Tiger tail seahorse</name>
    <dbReference type="NCBI Taxonomy" id="109280"/>
    <lineage>
        <taxon>Eukaryota</taxon>
        <taxon>Metazoa</taxon>
        <taxon>Chordata</taxon>
        <taxon>Craniata</taxon>
        <taxon>Vertebrata</taxon>
        <taxon>Euteleostomi</taxon>
        <taxon>Actinopterygii</taxon>
        <taxon>Neopterygii</taxon>
        <taxon>Teleostei</taxon>
        <taxon>Neoteleostei</taxon>
        <taxon>Acanthomorphata</taxon>
        <taxon>Syngnathiaria</taxon>
        <taxon>Syngnathiformes</taxon>
        <taxon>Syngnathoidei</taxon>
        <taxon>Syngnathidae</taxon>
        <taxon>Hippocampus</taxon>
    </lineage>
</organism>
<dbReference type="InterPro" id="IPR001496">
    <property type="entry name" value="SOCS_box"/>
</dbReference>
<dbReference type="InterPro" id="IPR002110">
    <property type="entry name" value="Ankyrin_rpt"/>
</dbReference>
<dbReference type="OMA" id="VKLYLCY"/>
<dbReference type="SUPFAM" id="SSF48403">
    <property type="entry name" value="Ankyrin repeat"/>
    <property type="match status" value="1"/>
</dbReference>
<evidence type="ECO:0000313" key="7">
    <source>
        <dbReference type="Proteomes" id="UP000264820"/>
    </source>
</evidence>
<dbReference type="PROSITE" id="PS50088">
    <property type="entry name" value="ANK_REPEAT"/>
    <property type="match status" value="4"/>
</dbReference>
<dbReference type="Ensembl" id="ENSHCOT00000010096.1">
    <property type="protein sequence ID" value="ENSHCOP00000018895.1"/>
    <property type="gene ID" value="ENSHCOG00000003849.1"/>
</dbReference>
<dbReference type="AlphaFoldDB" id="A0A3Q3DRT5"/>
<dbReference type="PROSITE" id="PS50297">
    <property type="entry name" value="ANK_REP_REGION"/>
    <property type="match status" value="3"/>
</dbReference>
<dbReference type="SMART" id="SM00969">
    <property type="entry name" value="SOCS_box"/>
    <property type="match status" value="1"/>
</dbReference>
<evidence type="ECO:0000256" key="2">
    <source>
        <dbReference type="ARBA" id="ARBA00022737"/>
    </source>
</evidence>
<dbReference type="UniPathway" id="UPA00143"/>
<evidence type="ECO:0000256" key="4">
    <source>
        <dbReference type="PROSITE-ProRule" id="PRU00023"/>
    </source>
</evidence>
<dbReference type="SUPFAM" id="SSF158235">
    <property type="entry name" value="SOCS box-like"/>
    <property type="match status" value="1"/>
</dbReference>
<evidence type="ECO:0000313" key="6">
    <source>
        <dbReference type="Ensembl" id="ENSHCOP00000018895.1"/>
    </source>
</evidence>
<dbReference type="Gene3D" id="1.25.40.20">
    <property type="entry name" value="Ankyrin repeat-containing domain"/>
    <property type="match status" value="3"/>
</dbReference>
<dbReference type="STRING" id="109280.ENSHCOP00000018895"/>
<reference evidence="6" key="1">
    <citation type="submission" date="2025-08" db="UniProtKB">
        <authorList>
            <consortium name="Ensembl"/>
        </authorList>
    </citation>
    <scope>IDENTIFICATION</scope>
</reference>
<protein>
    <submittedName>
        <fullName evidence="6">Ankyrin repeat and SOCS box containing 16</fullName>
    </submittedName>
</protein>
<feature type="repeat" description="ANK" evidence="4">
    <location>
        <begin position="124"/>
        <end position="156"/>
    </location>
</feature>
<dbReference type="Gene3D" id="1.10.750.20">
    <property type="entry name" value="SOCS box"/>
    <property type="match status" value="1"/>
</dbReference>
<evidence type="ECO:0000256" key="3">
    <source>
        <dbReference type="ARBA" id="ARBA00023043"/>
    </source>
</evidence>
<dbReference type="InterPro" id="IPR036036">
    <property type="entry name" value="SOCS_box-like_dom_sf"/>
</dbReference>
<dbReference type="PANTHER" id="PTHR24173:SF44">
    <property type="entry name" value="ANKYRIN REPEAT AND SOCS BOX PROTEIN 13"/>
    <property type="match status" value="1"/>
</dbReference>
<dbReference type="Pfam" id="PF07525">
    <property type="entry name" value="SOCS_box"/>
    <property type="match status" value="1"/>
</dbReference>
<dbReference type="SMART" id="SM00248">
    <property type="entry name" value="ANK"/>
    <property type="match status" value="7"/>
</dbReference>
<dbReference type="Pfam" id="PF12796">
    <property type="entry name" value="Ank_2"/>
    <property type="match status" value="2"/>
</dbReference>
<evidence type="ECO:0000259" key="5">
    <source>
        <dbReference type="PROSITE" id="PS50225"/>
    </source>
</evidence>
<dbReference type="GeneTree" id="ENSGT00940000160773"/>
<dbReference type="GO" id="GO:0016567">
    <property type="term" value="P:protein ubiquitination"/>
    <property type="evidence" value="ECO:0007669"/>
    <property type="project" value="UniProtKB-UniPathway"/>
</dbReference>
<dbReference type="InterPro" id="IPR036770">
    <property type="entry name" value="Ankyrin_rpt-contain_sf"/>
</dbReference>
<keyword evidence="2" id="KW-0677">Repeat</keyword>
<reference evidence="6" key="2">
    <citation type="submission" date="2025-09" db="UniProtKB">
        <authorList>
            <consortium name="Ensembl"/>
        </authorList>
    </citation>
    <scope>IDENTIFICATION</scope>
</reference>